<feature type="compositionally biased region" description="Gly residues" evidence="9">
    <location>
        <begin position="306"/>
        <end position="319"/>
    </location>
</feature>
<dbReference type="GO" id="GO:0000981">
    <property type="term" value="F:DNA-binding transcription factor activity, RNA polymerase II-specific"/>
    <property type="evidence" value="ECO:0007669"/>
    <property type="project" value="TreeGrafter"/>
</dbReference>
<dbReference type="InterPro" id="IPR008967">
    <property type="entry name" value="p53-like_TF_DNA-bd_sf"/>
</dbReference>
<gene>
    <name evidence="11" type="ORF">BOX15_Mlig002181g3</name>
</gene>
<dbReference type="InterPro" id="IPR008366">
    <property type="entry name" value="NFAT"/>
</dbReference>
<feature type="compositionally biased region" description="Low complexity" evidence="9">
    <location>
        <begin position="43"/>
        <end position="87"/>
    </location>
</feature>
<dbReference type="GO" id="GO:0005667">
    <property type="term" value="C:transcription regulator complex"/>
    <property type="evidence" value="ECO:0007669"/>
    <property type="project" value="TreeGrafter"/>
</dbReference>
<keyword evidence="4" id="KW-0597">Phosphoprotein</keyword>
<comment type="caution">
    <text evidence="11">The sequence shown here is derived from an EMBL/GenBank/DDBJ whole genome shotgun (WGS) entry which is preliminary data.</text>
</comment>
<evidence type="ECO:0000256" key="3">
    <source>
        <dbReference type="ARBA" id="ARBA00022490"/>
    </source>
</evidence>
<dbReference type="PANTHER" id="PTHR12533:SF7">
    <property type="entry name" value="NFAT NUCLEAR FACTOR, ISOFORM B"/>
    <property type="match status" value="1"/>
</dbReference>
<dbReference type="InterPro" id="IPR014756">
    <property type="entry name" value="Ig_E-set"/>
</dbReference>
<feature type="compositionally biased region" description="Polar residues" evidence="9">
    <location>
        <begin position="1"/>
        <end position="29"/>
    </location>
</feature>
<dbReference type="Proteomes" id="UP000215902">
    <property type="component" value="Unassembled WGS sequence"/>
</dbReference>
<dbReference type="GO" id="GO:0005634">
    <property type="term" value="C:nucleus"/>
    <property type="evidence" value="ECO:0007669"/>
    <property type="project" value="UniProtKB-SubCell"/>
</dbReference>
<accession>A0A267GBN5</accession>
<dbReference type="GO" id="GO:0005737">
    <property type="term" value="C:cytoplasm"/>
    <property type="evidence" value="ECO:0007669"/>
    <property type="project" value="UniProtKB-SubCell"/>
</dbReference>
<protein>
    <recommendedName>
        <fullName evidence="10">RHD domain-containing protein</fullName>
    </recommendedName>
</protein>
<dbReference type="InterPro" id="IPR011539">
    <property type="entry name" value="RHD_DNA_bind_dom"/>
</dbReference>
<dbReference type="AlphaFoldDB" id="A0A267GBN5"/>
<evidence type="ECO:0000256" key="6">
    <source>
        <dbReference type="ARBA" id="ARBA00023125"/>
    </source>
</evidence>
<feature type="region of interest" description="Disordered" evidence="9">
    <location>
        <begin position="286"/>
        <end position="354"/>
    </location>
</feature>
<evidence type="ECO:0000259" key="10">
    <source>
        <dbReference type="PROSITE" id="PS50254"/>
    </source>
</evidence>
<feature type="region of interest" description="Disordered" evidence="9">
    <location>
        <begin position="440"/>
        <end position="470"/>
    </location>
</feature>
<evidence type="ECO:0000313" key="11">
    <source>
        <dbReference type="EMBL" id="PAA82774.1"/>
    </source>
</evidence>
<dbReference type="Pfam" id="PF00554">
    <property type="entry name" value="RHD_DNA_bind"/>
    <property type="match status" value="1"/>
</dbReference>
<feature type="compositionally biased region" description="Low complexity" evidence="9">
    <location>
        <begin position="796"/>
        <end position="813"/>
    </location>
</feature>
<keyword evidence="8" id="KW-0539">Nucleus</keyword>
<dbReference type="GO" id="GO:0000978">
    <property type="term" value="F:RNA polymerase II cis-regulatory region sequence-specific DNA binding"/>
    <property type="evidence" value="ECO:0007669"/>
    <property type="project" value="TreeGrafter"/>
</dbReference>
<dbReference type="PANTHER" id="PTHR12533">
    <property type="entry name" value="NFAT"/>
    <property type="match status" value="1"/>
</dbReference>
<dbReference type="InterPro" id="IPR002909">
    <property type="entry name" value="IPT_dom"/>
</dbReference>
<dbReference type="Gene3D" id="2.60.40.340">
    <property type="entry name" value="Rel homology domain (RHD), DNA-binding domain"/>
    <property type="match status" value="1"/>
</dbReference>
<dbReference type="OrthoDB" id="5346094at2759"/>
<comment type="subcellular location">
    <subcellularLocation>
        <location evidence="2">Cytoplasm</location>
    </subcellularLocation>
    <subcellularLocation>
        <location evidence="1">Nucleus</location>
    </subcellularLocation>
</comment>
<dbReference type="Pfam" id="PF16179">
    <property type="entry name" value="RHD_dimer"/>
    <property type="match status" value="1"/>
</dbReference>
<evidence type="ECO:0000256" key="9">
    <source>
        <dbReference type="SAM" id="MobiDB-lite"/>
    </source>
</evidence>
<dbReference type="FunFam" id="2.60.40.340:FF:000002">
    <property type="entry name" value="Nuclear factor of activated T-cells 5, tonicity-responsive"/>
    <property type="match status" value="1"/>
</dbReference>
<keyword evidence="12" id="KW-1185">Reference proteome</keyword>
<dbReference type="SUPFAM" id="SSF81296">
    <property type="entry name" value="E set domains"/>
    <property type="match status" value="1"/>
</dbReference>
<organism evidence="11 12">
    <name type="scientific">Macrostomum lignano</name>
    <dbReference type="NCBI Taxonomy" id="282301"/>
    <lineage>
        <taxon>Eukaryota</taxon>
        <taxon>Metazoa</taxon>
        <taxon>Spiralia</taxon>
        <taxon>Lophotrochozoa</taxon>
        <taxon>Platyhelminthes</taxon>
        <taxon>Rhabditophora</taxon>
        <taxon>Macrostomorpha</taxon>
        <taxon>Macrostomida</taxon>
        <taxon>Macrostomidae</taxon>
        <taxon>Macrostomum</taxon>
    </lineage>
</organism>
<dbReference type="InterPro" id="IPR032397">
    <property type="entry name" value="RHD_dimer"/>
</dbReference>
<sequence>MQPYLGTSQSNGTCATSLSGPTSNSSAMDEQQMDLLLSVINDQQQQPQTPQSQQSSLNGVQAASPVQQQQQQQSQQSLLQQAHQSEQPVVSNSTLTNLLQQILQQQQQQQPQQQQQQQPALSLQPATASQLAYACGGSSDLSNLLQALASQTAQMQSVILALLKQQHQQQQQQVHLLQPQRLVPAANDSFLKTLIAELEVKAEPPEQQRQLTPSTVSASLPASSTLRSILTDSSTSAAIGRYAAPPAALNLWQHQQQPAEQQMQQQQLPSADQLISLSREAQPSQCLVAPVASSSSSAPPPDVVGATGGGSSSGGGGGNYKYKRARVSDTAMSSSSSPASSSCTSPARSRSPITVVDSDTQLSSIRRDCGELFLGSASEEEPGILSGEASSLRSELLKRRNSAAAAAAAAAAASGSSFGGGQDRQASSIEYGSVSSCRSDEVTSSPASVHTNFSGDAGSDRRRSGKPSLFNCYPRKHGPFELLIVSQPEQHHRARYMTEGSRGSVKDRSQQGYPTVQLIGWSQPASLSIFVGTDVGRVKPHGYYQACRVSGKATTCEAVETEQEGTRVLEVPFDPQKNMILNLDCVGILKLRNADVEQKRGVGKNRKKSIKARLVFRVNLPLGGGNFITLQAASDPIVCTQPVGSPEMHRISMMEGPCHGNEDMFIIGKNFTKGTRVIFQEYIENKGVVWEAEAKVESEYFSQTHLICRIPPYGNPDLKNPLTVQVVIHCGPRVSEPFYFTYKPVTCPNDLSAVTLLKAAAAATGSDSPGDLKPSLSCVSPMAAQLNKLIEESCRSQQQQQQQESAHYSAASAASQELLPDLGNSAMDWNVSLQPAEQTVDHQQVGGGGASAVGLPLPAWSPVTDPTVAVPAQAAVAPASTAASYMQLSSQVLDSLFNGATGVNSDSVAVSAEAVGPESVDVLSNAVPTSAAGTVDDSSVFML</sequence>
<feature type="compositionally biased region" description="Polar residues" evidence="9">
    <location>
        <begin position="440"/>
        <end position="454"/>
    </location>
</feature>
<dbReference type="EMBL" id="NIVC01000452">
    <property type="protein sequence ID" value="PAA82774.1"/>
    <property type="molecule type" value="Genomic_DNA"/>
</dbReference>
<dbReference type="PROSITE" id="PS50254">
    <property type="entry name" value="REL_2"/>
    <property type="match status" value="1"/>
</dbReference>
<proteinExistence type="predicted"/>
<keyword evidence="6" id="KW-0238">DNA-binding</keyword>
<feature type="domain" description="RHD" evidence="10">
    <location>
        <begin position="464"/>
        <end position="644"/>
    </location>
</feature>
<dbReference type="SUPFAM" id="SSF49417">
    <property type="entry name" value="p53-like transcription factors"/>
    <property type="match status" value="1"/>
</dbReference>
<dbReference type="SMART" id="SM00429">
    <property type="entry name" value="IPT"/>
    <property type="match status" value="1"/>
</dbReference>
<evidence type="ECO:0000256" key="2">
    <source>
        <dbReference type="ARBA" id="ARBA00004496"/>
    </source>
</evidence>
<keyword evidence="3" id="KW-0963">Cytoplasm</keyword>
<evidence type="ECO:0000256" key="8">
    <source>
        <dbReference type="ARBA" id="ARBA00023242"/>
    </source>
</evidence>
<feature type="compositionally biased region" description="Low complexity" evidence="9">
    <location>
        <begin position="328"/>
        <end position="352"/>
    </location>
</feature>
<feature type="region of interest" description="Disordered" evidence="9">
    <location>
        <begin position="1"/>
        <end position="90"/>
    </location>
</feature>
<evidence type="ECO:0000256" key="7">
    <source>
        <dbReference type="ARBA" id="ARBA00023163"/>
    </source>
</evidence>
<reference evidence="11 12" key="1">
    <citation type="submission" date="2017-06" db="EMBL/GenBank/DDBJ databases">
        <title>A platform for efficient transgenesis in Macrostomum lignano, a flatworm model organism for stem cell research.</title>
        <authorList>
            <person name="Berezikov E."/>
        </authorList>
    </citation>
    <scope>NUCLEOTIDE SEQUENCE [LARGE SCALE GENOMIC DNA]</scope>
    <source>
        <strain evidence="11">DV1</strain>
        <tissue evidence="11">Whole organism</tissue>
    </source>
</reference>
<feature type="compositionally biased region" description="Low complexity" evidence="9">
    <location>
        <begin position="288"/>
        <end position="297"/>
    </location>
</feature>
<name>A0A267GBN5_9PLAT</name>
<evidence type="ECO:0000256" key="5">
    <source>
        <dbReference type="ARBA" id="ARBA00023015"/>
    </source>
</evidence>
<evidence type="ECO:0000256" key="1">
    <source>
        <dbReference type="ARBA" id="ARBA00004123"/>
    </source>
</evidence>
<dbReference type="InterPro" id="IPR013783">
    <property type="entry name" value="Ig-like_fold"/>
</dbReference>
<dbReference type="Gene3D" id="2.60.40.10">
    <property type="entry name" value="Immunoglobulins"/>
    <property type="match status" value="1"/>
</dbReference>
<keyword evidence="5" id="KW-0805">Transcription regulation</keyword>
<evidence type="ECO:0000313" key="12">
    <source>
        <dbReference type="Proteomes" id="UP000215902"/>
    </source>
</evidence>
<keyword evidence="7" id="KW-0804">Transcription</keyword>
<evidence type="ECO:0000256" key="4">
    <source>
        <dbReference type="ARBA" id="ARBA00022553"/>
    </source>
</evidence>
<dbReference type="InterPro" id="IPR037059">
    <property type="entry name" value="RHD_DNA_bind_dom_sf"/>
</dbReference>
<feature type="region of interest" description="Disordered" evidence="9">
    <location>
        <begin position="794"/>
        <end position="813"/>
    </location>
</feature>
<dbReference type="STRING" id="282301.A0A267GBN5"/>